<keyword evidence="7 13" id="KW-0627">Porphyrin biosynthesis</keyword>
<reference evidence="16" key="1">
    <citation type="journal article" date="2020" name="Appl. Environ. Microbiol.">
        <title>Diazotrophic Anaeromyxobacter Isolates from Soils.</title>
        <authorList>
            <person name="Masuda Y."/>
            <person name="Yamanaka H."/>
            <person name="Xu Z.X."/>
            <person name="Shiratori Y."/>
            <person name="Aono T."/>
            <person name="Amachi S."/>
            <person name="Senoo K."/>
            <person name="Itoh H."/>
        </authorList>
    </citation>
    <scope>NUCLEOTIDE SEQUENCE [LARGE SCALE GENOMIC DNA]</scope>
    <source>
        <strain evidence="16">R267</strain>
    </source>
</reference>
<keyword evidence="16" id="KW-1185">Reference proteome</keyword>
<evidence type="ECO:0000256" key="13">
    <source>
        <dbReference type="RuleBase" id="RU000515"/>
    </source>
</evidence>
<feature type="binding site" evidence="11">
    <location>
        <position position="120"/>
    </location>
    <ligand>
        <name>Zn(2+)</name>
        <dbReference type="ChEBI" id="CHEBI:29105"/>
        <note>catalytic</note>
    </ligand>
</feature>
<dbReference type="GO" id="GO:0004655">
    <property type="term" value="F:porphobilinogen synthase activity"/>
    <property type="evidence" value="ECO:0007669"/>
    <property type="project" value="UniProtKB-EC"/>
</dbReference>
<evidence type="ECO:0000256" key="9">
    <source>
        <dbReference type="PIRSR" id="PIRSR001415-1"/>
    </source>
</evidence>
<dbReference type="NCBIfam" id="NF006762">
    <property type="entry name" value="PRK09283.1"/>
    <property type="match status" value="1"/>
</dbReference>
<comment type="pathway">
    <text evidence="1">Porphyrin-containing compound metabolism; protoporphyrin-IX biosynthesis; coproporphyrinogen-III from 5-aminolevulinate: step 1/4.</text>
</comment>
<dbReference type="InterPro" id="IPR013785">
    <property type="entry name" value="Aldolase_TIM"/>
</dbReference>
<accession>A0A7I9VJ42</accession>
<evidence type="ECO:0000256" key="14">
    <source>
        <dbReference type="RuleBase" id="RU004161"/>
    </source>
</evidence>
<feature type="binding site" evidence="10">
    <location>
        <position position="288"/>
    </location>
    <ligand>
        <name>5-aminolevulinate</name>
        <dbReference type="ChEBI" id="CHEBI:356416"/>
        <label>2</label>
    </ligand>
</feature>
<evidence type="ECO:0000256" key="4">
    <source>
        <dbReference type="ARBA" id="ARBA00020771"/>
    </source>
</evidence>
<dbReference type="PANTHER" id="PTHR11458:SF0">
    <property type="entry name" value="DELTA-AMINOLEVULINIC ACID DEHYDRATASE"/>
    <property type="match status" value="1"/>
</dbReference>
<dbReference type="SUPFAM" id="SSF51569">
    <property type="entry name" value="Aldolase"/>
    <property type="match status" value="1"/>
</dbReference>
<evidence type="ECO:0000256" key="7">
    <source>
        <dbReference type="ARBA" id="ARBA00023244"/>
    </source>
</evidence>
<evidence type="ECO:0000313" key="16">
    <source>
        <dbReference type="Proteomes" id="UP000503640"/>
    </source>
</evidence>
<dbReference type="AlphaFoldDB" id="A0A7I9VJ42"/>
<dbReference type="EC" id="4.2.1.24" evidence="3 13"/>
<evidence type="ECO:0000256" key="12">
    <source>
        <dbReference type="PIRSR" id="PIRSR001415-5"/>
    </source>
</evidence>
<name>A0A7I9VJ42_9BACT</name>
<feature type="binding site" evidence="11">
    <location>
        <position position="122"/>
    </location>
    <ligand>
        <name>Zn(2+)</name>
        <dbReference type="ChEBI" id="CHEBI:29105"/>
        <note>catalytic</note>
    </ligand>
</feature>
<dbReference type="InterPro" id="IPR030656">
    <property type="entry name" value="ALAD_AS"/>
</dbReference>
<dbReference type="PRINTS" id="PR00144">
    <property type="entry name" value="DALDHYDRTASE"/>
</dbReference>
<evidence type="ECO:0000256" key="2">
    <source>
        <dbReference type="ARBA" id="ARBA00008055"/>
    </source>
</evidence>
<organism evidence="15 16">
    <name type="scientific">Anaeromyxobacter diazotrophicus</name>
    <dbReference type="NCBI Taxonomy" id="2590199"/>
    <lineage>
        <taxon>Bacteria</taxon>
        <taxon>Pseudomonadati</taxon>
        <taxon>Myxococcota</taxon>
        <taxon>Myxococcia</taxon>
        <taxon>Myxococcales</taxon>
        <taxon>Cystobacterineae</taxon>
        <taxon>Anaeromyxobacteraceae</taxon>
        <taxon>Anaeromyxobacter</taxon>
    </lineage>
</organism>
<keyword evidence="12" id="KW-0460">Magnesium</keyword>
<dbReference type="Pfam" id="PF00490">
    <property type="entry name" value="ALAD"/>
    <property type="match status" value="1"/>
</dbReference>
<feature type="active site" description="Schiff-base intermediate with substrate" evidence="9">
    <location>
        <position position="262"/>
    </location>
</feature>
<dbReference type="Gene3D" id="3.20.20.70">
    <property type="entry name" value="Aldolase class I"/>
    <property type="match status" value="1"/>
</dbReference>
<evidence type="ECO:0000256" key="8">
    <source>
        <dbReference type="ARBA" id="ARBA00047651"/>
    </source>
</evidence>
<evidence type="ECO:0000256" key="1">
    <source>
        <dbReference type="ARBA" id="ARBA00004694"/>
    </source>
</evidence>
<evidence type="ECO:0000256" key="10">
    <source>
        <dbReference type="PIRSR" id="PIRSR001415-2"/>
    </source>
</evidence>
<dbReference type="GO" id="GO:0008270">
    <property type="term" value="F:zinc ion binding"/>
    <property type="evidence" value="ECO:0007669"/>
    <property type="project" value="TreeGrafter"/>
</dbReference>
<dbReference type="PIRSF" id="PIRSF001415">
    <property type="entry name" value="Porphbilin_synth"/>
    <property type="match status" value="1"/>
</dbReference>
<evidence type="ECO:0000256" key="11">
    <source>
        <dbReference type="PIRSR" id="PIRSR001415-3"/>
    </source>
</evidence>
<evidence type="ECO:0000256" key="3">
    <source>
        <dbReference type="ARBA" id="ARBA00012053"/>
    </source>
</evidence>
<dbReference type="PROSITE" id="PS00169">
    <property type="entry name" value="D_ALA_DEHYDRATASE"/>
    <property type="match status" value="1"/>
</dbReference>
<evidence type="ECO:0000256" key="5">
    <source>
        <dbReference type="ARBA" id="ARBA00023133"/>
    </source>
</evidence>
<dbReference type="SMART" id="SM01004">
    <property type="entry name" value="ALAD"/>
    <property type="match status" value="1"/>
</dbReference>
<dbReference type="FunFam" id="3.20.20.70:FF:000019">
    <property type="entry name" value="Delta-aminolevulinic acid dehydratase"/>
    <property type="match status" value="1"/>
</dbReference>
<dbReference type="CDD" id="cd00384">
    <property type="entry name" value="ALAD_PBGS"/>
    <property type="match status" value="1"/>
</dbReference>
<feature type="binding site" evidence="10">
    <location>
        <position position="214"/>
    </location>
    <ligand>
        <name>5-aminolevulinate</name>
        <dbReference type="ChEBI" id="CHEBI:356416"/>
        <label>1</label>
    </ligand>
</feature>
<gene>
    <name evidence="15" type="primary">hemB</name>
    <name evidence="15" type="ORF">AMYX_11260</name>
</gene>
<feature type="binding site" evidence="12">
    <location>
        <position position="247"/>
    </location>
    <ligand>
        <name>Mg(2+)</name>
        <dbReference type="ChEBI" id="CHEBI:18420"/>
    </ligand>
</feature>
<comment type="catalytic activity">
    <reaction evidence="8 13">
        <text>2 5-aminolevulinate = porphobilinogen + 2 H2O + H(+)</text>
        <dbReference type="Rhea" id="RHEA:24064"/>
        <dbReference type="ChEBI" id="CHEBI:15377"/>
        <dbReference type="ChEBI" id="CHEBI:15378"/>
        <dbReference type="ChEBI" id="CHEBI:58126"/>
        <dbReference type="ChEBI" id="CHEBI:356416"/>
        <dbReference type="EC" id="4.2.1.24"/>
    </reaction>
</comment>
<dbReference type="PANTHER" id="PTHR11458">
    <property type="entry name" value="DELTA-AMINOLEVULINIC ACID DEHYDRATASE"/>
    <property type="match status" value="1"/>
</dbReference>
<keyword evidence="6 13" id="KW-0456">Lyase</keyword>
<keyword evidence="11" id="KW-0479">Metal-binding</keyword>
<comment type="similarity">
    <text evidence="2 14">Belongs to the ALAD family.</text>
</comment>
<evidence type="ECO:0000256" key="6">
    <source>
        <dbReference type="ARBA" id="ARBA00023239"/>
    </source>
</evidence>
<dbReference type="RefSeq" id="WP_176063809.1">
    <property type="nucleotide sequence ID" value="NZ_BJTG01000002.1"/>
</dbReference>
<keyword evidence="5" id="KW-0350">Heme biosynthesis</keyword>
<feature type="binding site" evidence="10">
    <location>
        <position position="327"/>
    </location>
    <ligand>
        <name>5-aminolevulinate</name>
        <dbReference type="ChEBI" id="CHEBI:356416"/>
        <label>2</label>
    </ligand>
</feature>
<evidence type="ECO:0000313" key="15">
    <source>
        <dbReference type="EMBL" id="GEJ56385.1"/>
    </source>
</evidence>
<dbReference type="EMBL" id="BJTG01000002">
    <property type="protein sequence ID" value="GEJ56385.1"/>
    <property type="molecule type" value="Genomic_DNA"/>
</dbReference>
<proteinExistence type="inferred from homology"/>
<comment type="caution">
    <text evidence="15">The sequence shown here is derived from an EMBL/GenBank/DDBJ whole genome shotgun (WGS) entry which is preliminary data.</text>
</comment>
<sequence length="341" mass="36952">MPFPQERPRRLRRTEALRALVRETELAPSDLVWPLFAAPGQRVRNPVKTMPGVFQLSVDELVAEAQAGYEAGVRSVILFGIPTRKDATGTSAWDDGEPVPRAVRALKKDVPGLVVMTDVCMCEYTDHGHCGVLKPARVGAPGTDLVVDNDLTLPLLAKEAVAHAKAGADVVAPSDMMDGRVGAIRKALDESGYQDVPIMSYAAKFAGAFYGPFRDAAESAPREGAGIPKDRKGYQMDPANVREALREVALDVAEGADLLMVKPAVPYLDIVRAVKERFELPLAAYHVSGEYAMIKAAAERGWIDEDRVAVETMLCCRRAGADLVLTYYAKHVAGLLSGVRR</sequence>
<comment type="subunit">
    <text evidence="13">Homooctamer.</text>
</comment>
<feature type="binding site" evidence="10">
    <location>
        <position position="231"/>
    </location>
    <ligand>
        <name>5-aminolevulinate</name>
        <dbReference type="ChEBI" id="CHEBI:356416"/>
        <label>1</label>
    </ligand>
</feature>
<keyword evidence="11" id="KW-0862">Zinc</keyword>
<dbReference type="GO" id="GO:0005829">
    <property type="term" value="C:cytosol"/>
    <property type="evidence" value="ECO:0007669"/>
    <property type="project" value="TreeGrafter"/>
</dbReference>
<protein>
    <recommendedName>
        <fullName evidence="4 13">Delta-aminolevulinic acid dehydratase</fullName>
        <ecNumber evidence="3 13">4.2.1.24</ecNumber>
    </recommendedName>
</protein>
<dbReference type="UniPathway" id="UPA00251">
    <property type="reaction ID" value="UER00318"/>
</dbReference>
<dbReference type="InterPro" id="IPR001731">
    <property type="entry name" value="ALAD"/>
</dbReference>
<feature type="active site" description="Schiff-base intermediate with substrate" evidence="9">
    <location>
        <position position="204"/>
    </location>
</feature>
<feature type="binding site" evidence="11">
    <location>
        <position position="130"/>
    </location>
    <ligand>
        <name>Zn(2+)</name>
        <dbReference type="ChEBI" id="CHEBI:29105"/>
        <note>catalytic</note>
    </ligand>
</feature>
<dbReference type="Proteomes" id="UP000503640">
    <property type="component" value="Unassembled WGS sequence"/>
</dbReference>
<dbReference type="GO" id="GO:0006782">
    <property type="term" value="P:protoporphyrinogen IX biosynthetic process"/>
    <property type="evidence" value="ECO:0007669"/>
    <property type="project" value="UniProtKB-UniPathway"/>
</dbReference>